<evidence type="ECO:0000313" key="5">
    <source>
        <dbReference type="Proteomes" id="UP000235392"/>
    </source>
</evidence>
<dbReference type="EMBL" id="PGCI01000182">
    <property type="protein sequence ID" value="PLW35238.1"/>
    <property type="molecule type" value="Genomic_DNA"/>
</dbReference>
<reference evidence="4 5" key="1">
    <citation type="submission" date="2017-11" db="EMBL/GenBank/DDBJ databases">
        <title>De novo assembly and phasing of dikaryotic genomes from two isolates of Puccinia coronata f. sp. avenae, the causal agent of oat crown rust.</title>
        <authorList>
            <person name="Miller M.E."/>
            <person name="Zhang Y."/>
            <person name="Omidvar V."/>
            <person name="Sperschneider J."/>
            <person name="Schwessinger B."/>
            <person name="Raley C."/>
            <person name="Palmer J.M."/>
            <person name="Garnica D."/>
            <person name="Upadhyaya N."/>
            <person name="Rathjen J."/>
            <person name="Taylor J.M."/>
            <person name="Park R.F."/>
            <person name="Dodds P.N."/>
            <person name="Hirsch C.D."/>
            <person name="Kianian S.F."/>
            <person name="Figueroa M."/>
        </authorList>
    </citation>
    <scope>NUCLEOTIDE SEQUENCE [LARGE SCALE GENOMIC DNA]</scope>
    <source>
        <strain evidence="1">12NC29</strain>
        <strain evidence="3">12SD80</strain>
    </source>
</reference>
<dbReference type="Proteomes" id="UP000235388">
    <property type="component" value="Unassembled WGS sequence"/>
</dbReference>
<protein>
    <submittedName>
        <fullName evidence="1">Uncharacterized protein</fullName>
    </submittedName>
</protein>
<organism evidence="1 4">
    <name type="scientific">Puccinia coronata f. sp. avenae</name>
    <dbReference type="NCBI Taxonomy" id="200324"/>
    <lineage>
        <taxon>Eukaryota</taxon>
        <taxon>Fungi</taxon>
        <taxon>Dikarya</taxon>
        <taxon>Basidiomycota</taxon>
        <taxon>Pucciniomycotina</taxon>
        <taxon>Pucciniomycetes</taxon>
        <taxon>Pucciniales</taxon>
        <taxon>Pucciniaceae</taxon>
        <taxon>Puccinia</taxon>
    </lineage>
</organism>
<dbReference type="AlphaFoldDB" id="A0A2N5RY16"/>
<gene>
    <name evidence="2" type="ORF">PCANC_21113</name>
    <name evidence="1" type="ORF">PCANC_27125</name>
    <name evidence="3" type="ORF">PCASD_08615</name>
</gene>
<comment type="caution">
    <text evidence="1">The sequence shown here is derived from an EMBL/GenBank/DDBJ whole genome shotgun (WGS) entry which is preliminary data.</text>
</comment>
<evidence type="ECO:0000313" key="3">
    <source>
        <dbReference type="EMBL" id="PLW35238.1"/>
    </source>
</evidence>
<proteinExistence type="predicted"/>
<keyword evidence="4" id="KW-1185">Reference proteome</keyword>
<dbReference type="EMBL" id="PGCJ01000402">
    <property type="protein sequence ID" value="PLW29682.1"/>
    <property type="molecule type" value="Genomic_DNA"/>
</dbReference>
<evidence type="ECO:0000313" key="4">
    <source>
        <dbReference type="Proteomes" id="UP000235388"/>
    </source>
</evidence>
<accession>A0A2N5RY16</accession>
<evidence type="ECO:0000313" key="2">
    <source>
        <dbReference type="EMBL" id="PLW29682.1"/>
    </source>
</evidence>
<evidence type="ECO:0000313" key="1">
    <source>
        <dbReference type="EMBL" id="PLW05880.1"/>
    </source>
</evidence>
<name>A0A2N5RY16_9BASI</name>
<dbReference type="EMBL" id="PGCJ01001379">
    <property type="protein sequence ID" value="PLW05880.1"/>
    <property type="molecule type" value="Genomic_DNA"/>
</dbReference>
<dbReference type="Proteomes" id="UP000235392">
    <property type="component" value="Unassembled WGS sequence"/>
</dbReference>
<sequence length="157" mass="17391">MPTSSIKWTLRMRVYSPIGADPHTEDADVRSASARARLLLLHLNNWTLFERIQSFSCVVVGPINLVTKRLVLGEQGILHSGESSGTHHGEPNEASRRAQQGIGACVKFDTTATFKPLDSVQRNPNALPFHGSIRRALRRRGNLFTDVEAKKQAGIEH</sequence>